<feature type="transmembrane region" description="Helical" evidence="1">
    <location>
        <begin position="20"/>
        <end position="40"/>
    </location>
</feature>
<keyword evidence="1" id="KW-1133">Transmembrane helix</keyword>
<feature type="transmembrane region" description="Helical" evidence="1">
    <location>
        <begin position="181"/>
        <end position="203"/>
    </location>
</feature>
<organism evidence="2 3">
    <name type="scientific">Hominibacterium faecale</name>
    <dbReference type="NCBI Taxonomy" id="2839743"/>
    <lineage>
        <taxon>Bacteria</taxon>
        <taxon>Bacillati</taxon>
        <taxon>Bacillota</taxon>
        <taxon>Clostridia</taxon>
        <taxon>Peptostreptococcales</taxon>
        <taxon>Anaerovoracaceae</taxon>
        <taxon>Hominibacterium</taxon>
    </lineage>
</organism>
<protein>
    <submittedName>
        <fullName evidence="2">Uncharacterized protein</fullName>
    </submittedName>
</protein>
<dbReference type="RefSeq" id="WP_269478694.1">
    <property type="nucleotide sequence ID" value="NZ_JAOSHN010000008.1"/>
</dbReference>
<accession>A0A9J6QXC1</accession>
<keyword evidence="1" id="KW-0472">Membrane</keyword>
<evidence type="ECO:0000256" key="1">
    <source>
        <dbReference type="SAM" id="Phobius"/>
    </source>
</evidence>
<keyword evidence="3" id="KW-1185">Reference proteome</keyword>
<evidence type="ECO:0000313" key="3">
    <source>
        <dbReference type="Proteomes" id="UP001065549"/>
    </source>
</evidence>
<dbReference type="EMBL" id="JAOSHN010000008">
    <property type="protein sequence ID" value="MCU7380148.1"/>
    <property type="molecule type" value="Genomic_DNA"/>
</dbReference>
<reference evidence="2" key="1">
    <citation type="submission" date="2022-09" db="EMBL/GenBank/DDBJ databases">
        <title>Culturomic study of gut microbiota in children with autism spectrum disorder.</title>
        <authorList>
            <person name="Efimov B.A."/>
            <person name="Chaplin A.V."/>
            <person name="Sokolova S.R."/>
            <person name="Pikina A.P."/>
            <person name="Korzhanova M."/>
            <person name="Belova V."/>
            <person name="Korostin D."/>
        </authorList>
    </citation>
    <scope>NUCLEOTIDE SEQUENCE</scope>
    <source>
        <strain evidence="2">ASD5510</strain>
    </source>
</reference>
<proteinExistence type="predicted"/>
<keyword evidence="1" id="KW-0812">Transmembrane</keyword>
<gene>
    <name evidence="2" type="ORF">OBO34_17575</name>
</gene>
<name>A0A9J6QXC1_9FIRM</name>
<dbReference type="Proteomes" id="UP001065549">
    <property type="component" value="Unassembled WGS sequence"/>
</dbReference>
<feature type="transmembrane region" description="Helical" evidence="1">
    <location>
        <begin position="90"/>
        <end position="115"/>
    </location>
</feature>
<feature type="transmembrane region" description="Helical" evidence="1">
    <location>
        <begin position="60"/>
        <end position="78"/>
    </location>
</feature>
<dbReference type="AlphaFoldDB" id="A0A9J6QXC1"/>
<feature type="transmembrane region" description="Helical" evidence="1">
    <location>
        <begin position="223"/>
        <end position="244"/>
    </location>
</feature>
<comment type="caution">
    <text evidence="2">The sequence shown here is derived from an EMBL/GenBank/DDBJ whole genome shotgun (WGS) entry which is preliminary data.</text>
</comment>
<sequence>MNILPSYRYQMADHKKSILIFYVVIVGLSLIFGFSTTLIINGNDAAVHGSTSGNEMATVIFLFVVGLCTFKETFLISLQNGVSRKTLFTAKLLTMLSVAVIMAMIDKIFFLLYAAALSITNSQVTASTFYEALYPSSTAGAGPLMLHAESFFFEVLLALAAMAAGYFITIMFYRLSKTGKVIVGAGVPVLFLMAIPWADQYFLNGKITIALVKLILTAVNTPSHMAVTCLLAIVVFNALAFTLMRKAVVKQ</sequence>
<evidence type="ECO:0000313" key="2">
    <source>
        <dbReference type="EMBL" id="MCU7380148.1"/>
    </source>
</evidence>
<feature type="transmembrane region" description="Helical" evidence="1">
    <location>
        <begin position="151"/>
        <end position="169"/>
    </location>
</feature>